<protein>
    <submittedName>
        <fullName evidence="1">Uncharacterized protein</fullName>
    </submittedName>
</protein>
<dbReference type="Proteomes" id="UP000501690">
    <property type="component" value="Linkage Group LG3"/>
</dbReference>
<accession>A0A4D6LFG7</accession>
<proteinExistence type="predicted"/>
<evidence type="ECO:0000313" key="1">
    <source>
        <dbReference type="EMBL" id="QCD87228.1"/>
    </source>
</evidence>
<keyword evidence="2" id="KW-1185">Reference proteome</keyword>
<dbReference type="EMBL" id="CP039347">
    <property type="protein sequence ID" value="QCD87228.1"/>
    <property type="molecule type" value="Genomic_DNA"/>
</dbReference>
<dbReference type="AlphaFoldDB" id="A0A4D6LFG7"/>
<gene>
    <name evidence="1" type="ORF">DEO72_LG3g1762</name>
</gene>
<reference evidence="1 2" key="1">
    <citation type="submission" date="2019-04" db="EMBL/GenBank/DDBJ databases">
        <title>An improved genome assembly and genetic linkage map for asparagus bean, Vigna unguiculata ssp. sesquipedialis.</title>
        <authorList>
            <person name="Xia Q."/>
            <person name="Zhang R."/>
            <person name="Dong Y."/>
        </authorList>
    </citation>
    <scope>NUCLEOTIDE SEQUENCE [LARGE SCALE GENOMIC DNA]</scope>
    <source>
        <tissue evidence="1">Leaf</tissue>
    </source>
</reference>
<sequence length="59" mass="6590">MEEMHGSKSSDCIKNEGMLLIKSTLSQEKHYVTVPSGNVVEIRLSNDVVSVQVKSRIKE</sequence>
<name>A0A4D6LFG7_VIGUN</name>
<organism evidence="1 2">
    <name type="scientific">Vigna unguiculata</name>
    <name type="common">Cowpea</name>
    <dbReference type="NCBI Taxonomy" id="3917"/>
    <lineage>
        <taxon>Eukaryota</taxon>
        <taxon>Viridiplantae</taxon>
        <taxon>Streptophyta</taxon>
        <taxon>Embryophyta</taxon>
        <taxon>Tracheophyta</taxon>
        <taxon>Spermatophyta</taxon>
        <taxon>Magnoliopsida</taxon>
        <taxon>eudicotyledons</taxon>
        <taxon>Gunneridae</taxon>
        <taxon>Pentapetalae</taxon>
        <taxon>rosids</taxon>
        <taxon>fabids</taxon>
        <taxon>Fabales</taxon>
        <taxon>Fabaceae</taxon>
        <taxon>Papilionoideae</taxon>
        <taxon>50 kb inversion clade</taxon>
        <taxon>NPAAA clade</taxon>
        <taxon>indigoferoid/millettioid clade</taxon>
        <taxon>Phaseoleae</taxon>
        <taxon>Vigna</taxon>
    </lineage>
</organism>
<evidence type="ECO:0000313" key="2">
    <source>
        <dbReference type="Proteomes" id="UP000501690"/>
    </source>
</evidence>